<name>A0A0D2PL67_HYPSF</name>
<feature type="compositionally biased region" description="Polar residues" evidence="1">
    <location>
        <begin position="1"/>
        <end position="15"/>
    </location>
</feature>
<sequence>MFSSAKNAPTPQSQVKVHHPPRSHSCMQKRTTPPAPLMHTTIDGIDNAPADPLHIPLPSTNSIDDPTGPSPLEHPTPRTHRASRVASFCASPTRAASMAIVRPLPARRPTQAMDPAYTERHVVLREGHAHALISSEVHYPPRSHSCTQTRTKRVPAGTTRIRAICIYPTGAEEHHLTADTHKIRRAGQRIAPIEPRPAVDTPVLDRPSIHASATGATSFPAPPRTERANA</sequence>
<accession>A0A0D2PL67</accession>
<dbReference type="AlphaFoldDB" id="A0A0D2PL67"/>
<protein>
    <submittedName>
        <fullName evidence="2">Uncharacterized protein</fullName>
    </submittedName>
</protein>
<evidence type="ECO:0000256" key="1">
    <source>
        <dbReference type="SAM" id="MobiDB-lite"/>
    </source>
</evidence>
<reference evidence="3" key="1">
    <citation type="submission" date="2014-04" db="EMBL/GenBank/DDBJ databases">
        <title>Evolutionary Origins and Diversification of the Mycorrhizal Mutualists.</title>
        <authorList>
            <consortium name="DOE Joint Genome Institute"/>
            <consortium name="Mycorrhizal Genomics Consortium"/>
            <person name="Kohler A."/>
            <person name="Kuo A."/>
            <person name="Nagy L.G."/>
            <person name="Floudas D."/>
            <person name="Copeland A."/>
            <person name="Barry K.W."/>
            <person name="Cichocki N."/>
            <person name="Veneault-Fourrey C."/>
            <person name="LaButti K."/>
            <person name="Lindquist E.A."/>
            <person name="Lipzen A."/>
            <person name="Lundell T."/>
            <person name="Morin E."/>
            <person name="Murat C."/>
            <person name="Riley R."/>
            <person name="Ohm R."/>
            <person name="Sun H."/>
            <person name="Tunlid A."/>
            <person name="Henrissat B."/>
            <person name="Grigoriev I.V."/>
            <person name="Hibbett D.S."/>
            <person name="Martin F."/>
        </authorList>
    </citation>
    <scope>NUCLEOTIDE SEQUENCE [LARGE SCALE GENOMIC DNA]</scope>
    <source>
        <strain evidence="3">FD-334 SS-4</strain>
    </source>
</reference>
<feature type="region of interest" description="Disordered" evidence="1">
    <location>
        <begin position="195"/>
        <end position="230"/>
    </location>
</feature>
<proteinExistence type="predicted"/>
<organism evidence="2 3">
    <name type="scientific">Hypholoma sublateritium (strain FD-334 SS-4)</name>
    <dbReference type="NCBI Taxonomy" id="945553"/>
    <lineage>
        <taxon>Eukaryota</taxon>
        <taxon>Fungi</taxon>
        <taxon>Dikarya</taxon>
        <taxon>Basidiomycota</taxon>
        <taxon>Agaricomycotina</taxon>
        <taxon>Agaricomycetes</taxon>
        <taxon>Agaricomycetidae</taxon>
        <taxon>Agaricales</taxon>
        <taxon>Agaricineae</taxon>
        <taxon>Strophariaceae</taxon>
        <taxon>Hypholoma</taxon>
    </lineage>
</organism>
<feature type="region of interest" description="Disordered" evidence="1">
    <location>
        <begin position="1"/>
        <end position="84"/>
    </location>
</feature>
<keyword evidence="3" id="KW-1185">Reference proteome</keyword>
<dbReference type="EMBL" id="KN817565">
    <property type="protein sequence ID" value="KJA20655.1"/>
    <property type="molecule type" value="Genomic_DNA"/>
</dbReference>
<dbReference type="Proteomes" id="UP000054270">
    <property type="component" value="Unassembled WGS sequence"/>
</dbReference>
<gene>
    <name evidence="2" type="ORF">HYPSUDRAFT_216880</name>
</gene>
<evidence type="ECO:0000313" key="2">
    <source>
        <dbReference type="EMBL" id="KJA20655.1"/>
    </source>
</evidence>
<evidence type="ECO:0000313" key="3">
    <source>
        <dbReference type="Proteomes" id="UP000054270"/>
    </source>
</evidence>